<dbReference type="InterPro" id="IPR002035">
    <property type="entry name" value="VWF_A"/>
</dbReference>
<dbReference type="SUPFAM" id="SSF53300">
    <property type="entry name" value="vWA-like"/>
    <property type="match status" value="1"/>
</dbReference>
<dbReference type="OrthoDB" id="3789175at2759"/>
<dbReference type="EMBL" id="KZ613472">
    <property type="protein sequence ID" value="PMD24550.1"/>
    <property type="molecule type" value="Genomic_DNA"/>
</dbReference>
<dbReference type="InterPro" id="IPR038765">
    <property type="entry name" value="Papain-like_cys_pep_sf"/>
</dbReference>
<evidence type="ECO:0000313" key="2">
    <source>
        <dbReference type="EMBL" id="PMD24550.1"/>
    </source>
</evidence>
<organism evidence="2 3">
    <name type="scientific">Hyaloscypha hepaticicola</name>
    <dbReference type="NCBI Taxonomy" id="2082293"/>
    <lineage>
        <taxon>Eukaryota</taxon>
        <taxon>Fungi</taxon>
        <taxon>Dikarya</taxon>
        <taxon>Ascomycota</taxon>
        <taxon>Pezizomycotina</taxon>
        <taxon>Leotiomycetes</taxon>
        <taxon>Helotiales</taxon>
        <taxon>Hyaloscyphaceae</taxon>
        <taxon>Hyaloscypha</taxon>
    </lineage>
</organism>
<dbReference type="Proteomes" id="UP000235672">
    <property type="component" value="Unassembled WGS sequence"/>
</dbReference>
<dbReference type="AlphaFoldDB" id="A0A2J6QE69"/>
<accession>A0A2J6QE69</accession>
<protein>
    <recommendedName>
        <fullName evidence="1">VWFA domain-containing protein</fullName>
    </recommendedName>
</protein>
<dbReference type="SUPFAM" id="SSF54001">
    <property type="entry name" value="Cysteine proteinases"/>
    <property type="match status" value="1"/>
</dbReference>
<gene>
    <name evidence="2" type="ORF">NA56DRAFT_566863</name>
</gene>
<name>A0A2J6QE69_9HELO</name>
<keyword evidence="3" id="KW-1185">Reference proteome</keyword>
<evidence type="ECO:0000313" key="3">
    <source>
        <dbReference type="Proteomes" id="UP000235672"/>
    </source>
</evidence>
<reference evidence="2 3" key="1">
    <citation type="submission" date="2016-05" db="EMBL/GenBank/DDBJ databases">
        <title>A degradative enzymes factory behind the ericoid mycorrhizal symbiosis.</title>
        <authorList>
            <consortium name="DOE Joint Genome Institute"/>
            <person name="Martino E."/>
            <person name="Morin E."/>
            <person name="Grelet G."/>
            <person name="Kuo A."/>
            <person name="Kohler A."/>
            <person name="Daghino S."/>
            <person name="Barry K."/>
            <person name="Choi C."/>
            <person name="Cichocki N."/>
            <person name="Clum A."/>
            <person name="Copeland A."/>
            <person name="Hainaut M."/>
            <person name="Haridas S."/>
            <person name="Labutti K."/>
            <person name="Lindquist E."/>
            <person name="Lipzen A."/>
            <person name="Khouja H.-R."/>
            <person name="Murat C."/>
            <person name="Ohm R."/>
            <person name="Olson A."/>
            <person name="Spatafora J."/>
            <person name="Veneault-Fourrey C."/>
            <person name="Henrissat B."/>
            <person name="Grigoriev I."/>
            <person name="Martin F."/>
            <person name="Perotto S."/>
        </authorList>
    </citation>
    <scope>NUCLEOTIDE SEQUENCE [LARGE SCALE GENOMIC DNA]</scope>
    <source>
        <strain evidence="2 3">UAMH 7357</strain>
    </source>
</reference>
<proteinExistence type="predicted"/>
<feature type="domain" description="VWFA" evidence="1">
    <location>
        <begin position="199"/>
        <end position="267"/>
    </location>
</feature>
<sequence>MSNGSTTVIGCLLDVSGSMRKALESGRSDERAIERLRAVLGAGLKIAQAEHRRDPHALMFVGVFGLRSKCPPAVDLCGVIEMLLSGHQDHRTGHDLLIALANRNNLKHITQYIRTKLTDDEARIVNMYLRRHPERVAKFVNAIPPPKTIRALAHRICDEWLQEFATLVPRPIADVVQLLQRLQEHPAAGGGGGSNDSNALLDMLRQYMYGWTPMREALSLSLDVFRKQPNAERRVLVLISDGHSTDGDPLPIAPKLQQANITLAAIYLTSNRGVTRRRLYDRAVEGWNVGQRTLFDMVAKVACATHPIPALASMGWDVPSSGECALYATVCSVEALDEFCSLLLSARFGSADALLDIIGRVQVDAFIDDKFVRTCNDPSDQGNSSTCYAHATAAVLHMSLLRIVGREGGCLSIETIRKRILKEFPAKAGGQNVKQVLTAATAWYRLRFREVDEEGARQAVLRRRPVLTTFRLSSSGWDKFCEHFEETAATRCSTLTRDHMAPHRSGPDGGGHAVVLYSCDPHSLTFLNSWGLKWGKDGSFSIEDHTVLELNSAPVCFYDVYWLESDLTEVERQAYDTEVYESLRARSVEHPSILELEARCPLCCANAPIADFRGNIRQAVCPHCNQSFTAEPGHLVQALYTRAGLGDAT</sequence>
<dbReference type="Gene3D" id="3.40.50.410">
    <property type="entry name" value="von Willebrand factor, type A domain"/>
    <property type="match status" value="1"/>
</dbReference>
<dbReference type="CDD" id="cd00198">
    <property type="entry name" value="vWFA"/>
    <property type="match status" value="1"/>
</dbReference>
<dbReference type="InterPro" id="IPR036465">
    <property type="entry name" value="vWFA_dom_sf"/>
</dbReference>
<dbReference type="Gene3D" id="3.90.70.10">
    <property type="entry name" value="Cysteine proteinases"/>
    <property type="match status" value="1"/>
</dbReference>
<evidence type="ECO:0000259" key="1">
    <source>
        <dbReference type="Pfam" id="PF00092"/>
    </source>
</evidence>
<dbReference type="Pfam" id="PF00092">
    <property type="entry name" value="VWA"/>
    <property type="match status" value="1"/>
</dbReference>